<dbReference type="InterPro" id="IPR027383">
    <property type="entry name" value="Znf_put"/>
</dbReference>
<evidence type="ECO:0000259" key="1">
    <source>
        <dbReference type="Pfam" id="PF13490"/>
    </source>
</evidence>
<accession>A0A7W7LAC1</accession>
<protein>
    <submittedName>
        <fullName evidence="2">Putative anti-sigma-YlaC factor YlaD</fullName>
    </submittedName>
</protein>
<feature type="domain" description="Putative zinc-finger" evidence="1">
    <location>
        <begin position="3"/>
        <end position="38"/>
    </location>
</feature>
<evidence type="ECO:0000313" key="2">
    <source>
        <dbReference type="EMBL" id="MBB4886364.1"/>
    </source>
</evidence>
<gene>
    <name evidence="2" type="ORF">FHS38_002397</name>
</gene>
<organism evidence="2 3">
    <name type="scientific">Streptomyces netropsis</name>
    <name type="common">Streptoverticillium netropsis</name>
    <dbReference type="NCBI Taxonomy" id="55404"/>
    <lineage>
        <taxon>Bacteria</taxon>
        <taxon>Bacillati</taxon>
        <taxon>Actinomycetota</taxon>
        <taxon>Actinomycetes</taxon>
        <taxon>Kitasatosporales</taxon>
        <taxon>Streptomycetaceae</taxon>
        <taxon>Streptomyces</taxon>
    </lineage>
</organism>
<dbReference type="Pfam" id="PF13490">
    <property type="entry name" value="zf-HC2"/>
    <property type="match status" value="1"/>
</dbReference>
<dbReference type="RefSeq" id="WP_221494975.1">
    <property type="nucleotide sequence ID" value="NZ_BMRW01000004.1"/>
</dbReference>
<sequence length="58" mass="6427">MHCVEFRTAVSARVDGEELPPGISDATLDSHLRGCAECCHWDERARRLKLLTAAFDLG</sequence>
<keyword evidence="3" id="KW-1185">Reference proteome</keyword>
<evidence type="ECO:0000313" key="3">
    <source>
        <dbReference type="Proteomes" id="UP000556436"/>
    </source>
</evidence>
<proteinExistence type="predicted"/>
<dbReference type="EMBL" id="JACHJG010000004">
    <property type="protein sequence ID" value="MBB4886364.1"/>
    <property type="molecule type" value="Genomic_DNA"/>
</dbReference>
<comment type="caution">
    <text evidence="2">The sequence shown here is derived from an EMBL/GenBank/DDBJ whole genome shotgun (WGS) entry which is preliminary data.</text>
</comment>
<name>A0A7W7LAC1_STRNE</name>
<dbReference type="AlphaFoldDB" id="A0A7W7LAC1"/>
<reference evidence="2 3" key="1">
    <citation type="submission" date="2020-08" db="EMBL/GenBank/DDBJ databases">
        <title>Genomic Encyclopedia of Type Strains, Phase III (KMG-III): the genomes of soil and plant-associated and newly described type strains.</title>
        <authorList>
            <person name="Whitman W."/>
        </authorList>
    </citation>
    <scope>NUCLEOTIDE SEQUENCE [LARGE SCALE GENOMIC DNA]</scope>
    <source>
        <strain evidence="2 3">CECT 3265</strain>
    </source>
</reference>
<dbReference type="Proteomes" id="UP000556436">
    <property type="component" value="Unassembled WGS sequence"/>
</dbReference>